<dbReference type="AlphaFoldDB" id="A0A645FWZ8"/>
<dbReference type="EMBL" id="VSSQ01066415">
    <property type="protein sequence ID" value="MPN18965.1"/>
    <property type="molecule type" value="Genomic_DNA"/>
</dbReference>
<protein>
    <submittedName>
        <fullName evidence="1">Uncharacterized protein</fullName>
    </submittedName>
</protein>
<reference evidence="1" key="1">
    <citation type="submission" date="2019-08" db="EMBL/GenBank/DDBJ databases">
        <authorList>
            <person name="Kucharzyk K."/>
            <person name="Murdoch R.W."/>
            <person name="Higgins S."/>
            <person name="Loffler F."/>
        </authorList>
    </citation>
    <scope>NUCLEOTIDE SEQUENCE</scope>
</reference>
<sequence>MPKVFADKHPRPAVLSFSDRHLIAFAECKVFRVLCIIAEVYLPVQGKAFSSGKIFKGNIRPLAGLLKKRIADKNIAATLVGLIRNKWKCCVDVPFESFRPRLGRYSLFDLITGKEELRKHKDRTPSFPAIVQQRQCPFHILFNIQYNRRDLRQGYRETLHFLSPDFLE</sequence>
<evidence type="ECO:0000313" key="1">
    <source>
        <dbReference type="EMBL" id="MPN18965.1"/>
    </source>
</evidence>
<organism evidence="1">
    <name type="scientific">bioreactor metagenome</name>
    <dbReference type="NCBI Taxonomy" id="1076179"/>
    <lineage>
        <taxon>unclassified sequences</taxon>
        <taxon>metagenomes</taxon>
        <taxon>ecological metagenomes</taxon>
    </lineage>
</organism>
<proteinExistence type="predicted"/>
<accession>A0A645FWZ8</accession>
<name>A0A645FWZ8_9ZZZZ</name>
<gene>
    <name evidence="1" type="ORF">SDC9_166330</name>
</gene>
<comment type="caution">
    <text evidence="1">The sequence shown here is derived from an EMBL/GenBank/DDBJ whole genome shotgun (WGS) entry which is preliminary data.</text>
</comment>